<feature type="transmembrane region" description="Helical" evidence="1">
    <location>
        <begin position="129"/>
        <end position="155"/>
    </location>
</feature>
<gene>
    <name evidence="2" type="ORF">ABUE30_16215</name>
</gene>
<proteinExistence type="predicted"/>
<keyword evidence="1" id="KW-0812">Transmembrane</keyword>
<accession>A0ABW9GAP4</accession>
<evidence type="ECO:0000256" key="1">
    <source>
        <dbReference type="SAM" id="Phobius"/>
    </source>
</evidence>
<keyword evidence="1" id="KW-0472">Membrane</keyword>
<dbReference type="Proteomes" id="UP001629953">
    <property type="component" value="Unassembled WGS sequence"/>
</dbReference>
<name>A0ABW9GAP4_9GAMM</name>
<evidence type="ECO:0000313" key="2">
    <source>
        <dbReference type="EMBL" id="MFM2486577.1"/>
    </source>
</evidence>
<dbReference type="Pfam" id="PF11157">
    <property type="entry name" value="DUF2937"/>
    <property type="match status" value="1"/>
</dbReference>
<organism evidence="2 3">
    <name type="scientific">Celerinatantimonas yamalensis</name>
    <dbReference type="NCBI Taxonomy" id="559956"/>
    <lineage>
        <taxon>Bacteria</taxon>
        <taxon>Pseudomonadati</taxon>
        <taxon>Pseudomonadota</taxon>
        <taxon>Gammaproteobacteria</taxon>
        <taxon>Celerinatantimonadaceae</taxon>
        <taxon>Celerinatantimonas</taxon>
    </lineage>
</organism>
<comment type="caution">
    <text evidence="2">The sequence shown here is derived from an EMBL/GenBank/DDBJ whole genome shotgun (WGS) entry which is preliminary data.</text>
</comment>
<dbReference type="EMBL" id="JBEQCT010000009">
    <property type="protein sequence ID" value="MFM2486577.1"/>
    <property type="molecule type" value="Genomic_DNA"/>
</dbReference>
<reference evidence="2 3" key="1">
    <citation type="journal article" date="2013" name="Int. J. Syst. Evol. Microbiol.">
        <title>Celerinatantimonas yamalensis sp. nov., a cold-adapted diazotrophic bacterium from a cold permafrost brine.</title>
        <authorList>
            <person name="Shcherbakova V."/>
            <person name="Chuvilskaya N."/>
            <person name="Rivkina E."/>
            <person name="Demidov N."/>
            <person name="Uchaeva V."/>
            <person name="Suetin S."/>
            <person name="Suzina N."/>
            <person name="Gilichinsky D."/>
        </authorList>
    </citation>
    <scope>NUCLEOTIDE SEQUENCE [LARGE SCALE GENOMIC DNA]</scope>
    <source>
        <strain evidence="2 3">C7</strain>
    </source>
</reference>
<keyword evidence="3" id="KW-1185">Reference proteome</keyword>
<sequence length="172" mass="19842">MRFLYGIVDRLLFIAMFIFAMQLPQFISLYQQRVEGFLQANQALLGQFQQMANDEKLSSLTELTTQLRQSQQSISRKTATLISNTQATHESLRATVSALNQPFLYQQVWALIRYPQPQLMWATAEHFQLGIALSSSALLCGLISALFLMMIKNLLMQLFHRKRRLFNANPLR</sequence>
<protein>
    <submittedName>
        <fullName evidence="2">DUF2937 family protein</fullName>
    </submittedName>
</protein>
<feature type="transmembrane region" description="Helical" evidence="1">
    <location>
        <begin position="12"/>
        <end position="30"/>
    </location>
</feature>
<keyword evidence="1" id="KW-1133">Transmembrane helix</keyword>
<dbReference type="RefSeq" id="WP_408624880.1">
    <property type="nucleotide sequence ID" value="NZ_JBEQCT010000009.1"/>
</dbReference>
<evidence type="ECO:0000313" key="3">
    <source>
        <dbReference type="Proteomes" id="UP001629953"/>
    </source>
</evidence>
<dbReference type="InterPro" id="IPR022584">
    <property type="entry name" value="DUF2937"/>
</dbReference>